<dbReference type="AlphaFoldDB" id="A0A7S8CAT6"/>
<evidence type="ECO:0000256" key="6">
    <source>
        <dbReference type="ARBA" id="ARBA00022822"/>
    </source>
</evidence>
<protein>
    <recommendedName>
        <fullName evidence="4 9">N-(5'-phosphoribosyl)anthranilate isomerase</fullName>
        <shortName evidence="9">PRAI</shortName>
        <ecNumber evidence="3 9">5.3.1.24</ecNumber>
    </recommendedName>
</protein>
<dbReference type="KEGG" id="mcui:G8O30_06135"/>
<dbReference type="GO" id="GO:0000162">
    <property type="term" value="P:L-tryptophan biosynthetic process"/>
    <property type="evidence" value="ECO:0007669"/>
    <property type="project" value="UniProtKB-UniRule"/>
</dbReference>
<dbReference type="Gene3D" id="3.20.20.70">
    <property type="entry name" value="Aldolase class I"/>
    <property type="match status" value="1"/>
</dbReference>
<evidence type="ECO:0000256" key="9">
    <source>
        <dbReference type="HAMAP-Rule" id="MF_00135"/>
    </source>
</evidence>
<keyword evidence="5 9" id="KW-0028">Amino-acid biosynthesis</keyword>
<dbReference type="InterPro" id="IPR013785">
    <property type="entry name" value="Aldolase_TIM"/>
</dbReference>
<dbReference type="GO" id="GO:0004640">
    <property type="term" value="F:phosphoribosylanthranilate isomerase activity"/>
    <property type="evidence" value="ECO:0007669"/>
    <property type="project" value="UniProtKB-UniRule"/>
</dbReference>
<evidence type="ECO:0000256" key="5">
    <source>
        <dbReference type="ARBA" id="ARBA00022605"/>
    </source>
</evidence>
<dbReference type="InterPro" id="IPR044643">
    <property type="entry name" value="TrpF_fam"/>
</dbReference>
<dbReference type="Pfam" id="PF00697">
    <property type="entry name" value="PRAI"/>
    <property type="match status" value="1"/>
</dbReference>
<reference evidence="11 12" key="1">
    <citation type="submission" date="2019-07" db="EMBL/GenBank/DDBJ databases">
        <title>Genome sequence of 2 isolates from Red Sea Mangroves.</title>
        <authorList>
            <person name="Sefrji F."/>
            <person name="Michoud G."/>
            <person name="Merlino G."/>
            <person name="Daffonchio D."/>
        </authorList>
    </citation>
    <scope>NUCLEOTIDE SEQUENCE [LARGE SCALE GENOMIC DNA]</scope>
    <source>
        <strain evidence="11 12">R1DC41</strain>
    </source>
</reference>
<dbReference type="PANTHER" id="PTHR42894">
    <property type="entry name" value="N-(5'-PHOSPHORIBOSYL)ANTHRANILATE ISOMERASE"/>
    <property type="match status" value="1"/>
</dbReference>
<evidence type="ECO:0000313" key="11">
    <source>
        <dbReference type="EMBL" id="QPC46574.1"/>
    </source>
</evidence>
<evidence type="ECO:0000256" key="7">
    <source>
        <dbReference type="ARBA" id="ARBA00023141"/>
    </source>
</evidence>
<evidence type="ECO:0000256" key="1">
    <source>
        <dbReference type="ARBA" id="ARBA00001164"/>
    </source>
</evidence>
<organism evidence="11 12">
    <name type="scientific">Mangrovibacillus cuniculi</name>
    <dbReference type="NCBI Taxonomy" id="2593652"/>
    <lineage>
        <taxon>Bacteria</taxon>
        <taxon>Bacillati</taxon>
        <taxon>Bacillota</taxon>
        <taxon>Bacilli</taxon>
        <taxon>Bacillales</taxon>
        <taxon>Bacillaceae</taxon>
        <taxon>Mangrovibacillus</taxon>
    </lineage>
</organism>
<evidence type="ECO:0000256" key="3">
    <source>
        <dbReference type="ARBA" id="ARBA00012572"/>
    </source>
</evidence>
<dbReference type="EMBL" id="CP049742">
    <property type="protein sequence ID" value="QPC46574.1"/>
    <property type="molecule type" value="Genomic_DNA"/>
</dbReference>
<evidence type="ECO:0000256" key="4">
    <source>
        <dbReference type="ARBA" id="ARBA00022272"/>
    </source>
</evidence>
<evidence type="ECO:0000256" key="8">
    <source>
        <dbReference type="ARBA" id="ARBA00023235"/>
    </source>
</evidence>
<dbReference type="HAMAP" id="MF_00135">
    <property type="entry name" value="PRAI"/>
    <property type="match status" value="1"/>
</dbReference>
<dbReference type="EC" id="5.3.1.24" evidence="3 9"/>
<gene>
    <name evidence="9" type="primary">trpF</name>
    <name evidence="11" type="ORF">G8O30_06135</name>
</gene>
<dbReference type="InterPro" id="IPR011060">
    <property type="entry name" value="RibuloseP-bd_barrel"/>
</dbReference>
<dbReference type="Proteomes" id="UP000593626">
    <property type="component" value="Chromosome"/>
</dbReference>
<dbReference type="SUPFAM" id="SSF51366">
    <property type="entry name" value="Ribulose-phoshate binding barrel"/>
    <property type="match status" value="1"/>
</dbReference>
<dbReference type="UniPathway" id="UPA00035">
    <property type="reaction ID" value="UER00042"/>
</dbReference>
<dbReference type="RefSeq" id="WP_239674099.1">
    <property type="nucleotide sequence ID" value="NZ_CP049742.1"/>
</dbReference>
<keyword evidence="8 9" id="KW-0413">Isomerase</keyword>
<comment type="catalytic activity">
    <reaction evidence="1 9">
        <text>N-(5-phospho-beta-D-ribosyl)anthranilate = 1-(2-carboxyphenylamino)-1-deoxy-D-ribulose 5-phosphate</text>
        <dbReference type="Rhea" id="RHEA:21540"/>
        <dbReference type="ChEBI" id="CHEBI:18277"/>
        <dbReference type="ChEBI" id="CHEBI:58613"/>
        <dbReference type="EC" id="5.3.1.24"/>
    </reaction>
</comment>
<feature type="domain" description="N-(5'phosphoribosyl) anthranilate isomerase (PRAI)" evidence="10">
    <location>
        <begin position="2"/>
        <end position="198"/>
    </location>
</feature>
<sequence length="205" mass="22879">MIKICGITKEEEAVFLKDLPVDLIGFVFAKSKRQVTTEQARKMGRLLSPYQKKVGVFVNEEMENVNKIAIDAGLDFIQLHGEETNEDIKKAVVPVIKAIGIRKEADFELLNQYKDAAYLLVDHRTNDAYGGTGSAFDWSWLNRIPIEKRTDTFVAGGINPSNVGDLSSIGWIHHIDVSSGVEGISAKEKSLVEALIKNWKGEMMR</sequence>
<dbReference type="CDD" id="cd00405">
    <property type="entry name" value="PRAI"/>
    <property type="match status" value="1"/>
</dbReference>
<evidence type="ECO:0000259" key="10">
    <source>
        <dbReference type="Pfam" id="PF00697"/>
    </source>
</evidence>
<name>A0A7S8CAT6_9BACI</name>
<dbReference type="PANTHER" id="PTHR42894:SF1">
    <property type="entry name" value="N-(5'-PHOSPHORIBOSYL)ANTHRANILATE ISOMERASE"/>
    <property type="match status" value="1"/>
</dbReference>
<keyword evidence="7 9" id="KW-0057">Aromatic amino acid biosynthesis</keyword>
<keyword evidence="6 9" id="KW-0822">Tryptophan biosynthesis</keyword>
<keyword evidence="12" id="KW-1185">Reference proteome</keyword>
<comment type="pathway">
    <text evidence="2 9">Amino-acid biosynthesis; L-tryptophan biosynthesis; L-tryptophan from chorismate: step 3/5.</text>
</comment>
<evidence type="ECO:0000313" key="12">
    <source>
        <dbReference type="Proteomes" id="UP000593626"/>
    </source>
</evidence>
<comment type="similarity">
    <text evidence="9">Belongs to the TrpF family.</text>
</comment>
<proteinExistence type="inferred from homology"/>
<accession>A0A7S8CAT6</accession>
<dbReference type="InterPro" id="IPR001240">
    <property type="entry name" value="PRAI_dom"/>
</dbReference>
<evidence type="ECO:0000256" key="2">
    <source>
        <dbReference type="ARBA" id="ARBA00004664"/>
    </source>
</evidence>